<feature type="region of interest" description="Disordered" evidence="2">
    <location>
        <begin position="765"/>
        <end position="814"/>
    </location>
</feature>
<dbReference type="CDD" id="cd11860">
    <property type="entry name" value="SH3_DLG5"/>
    <property type="match status" value="1"/>
</dbReference>
<evidence type="ECO:0000313" key="6">
    <source>
        <dbReference type="Proteomes" id="UP001329430"/>
    </source>
</evidence>
<reference evidence="5 6" key="1">
    <citation type="journal article" date="2024" name="Insects">
        <title>An Improved Chromosome-Level Genome Assembly of the Firefly Pyrocoelia pectoralis.</title>
        <authorList>
            <person name="Fu X."/>
            <person name="Meyer-Rochow V.B."/>
            <person name="Ballantyne L."/>
            <person name="Zhu X."/>
        </authorList>
    </citation>
    <scope>NUCLEOTIDE SEQUENCE [LARGE SCALE GENOMIC DNA]</scope>
    <source>
        <strain evidence="5">XCY_ONT2</strain>
    </source>
</reference>
<feature type="region of interest" description="Disordered" evidence="2">
    <location>
        <begin position="1124"/>
        <end position="1164"/>
    </location>
</feature>
<dbReference type="Proteomes" id="UP001329430">
    <property type="component" value="Chromosome 7"/>
</dbReference>
<dbReference type="PANTHER" id="PTHR46360">
    <property type="entry name" value="DISKS LARGE HOMOLOG 5"/>
    <property type="match status" value="1"/>
</dbReference>
<feature type="domain" description="PDZ" evidence="4">
    <location>
        <begin position="639"/>
        <end position="704"/>
    </location>
</feature>
<evidence type="ECO:0000259" key="4">
    <source>
        <dbReference type="PROSITE" id="PS50106"/>
    </source>
</evidence>
<dbReference type="SUPFAM" id="SSF50156">
    <property type="entry name" value="PDZ domain-like"/>
    <property type="match status" value="4"/>
</dbReference>
<dbReference type="SUPFAM" id="SSF50044">
    <property type="entry name" value="SH3-domain"/>
    <property type="match status" value="1"/>
</dbReference>
<feature type="coiled-coil region" evidence="1">
    <location>
        <begin position="286"/>
        <end position="334"/>
    </location>
</feature>
<feature type="region of interest" description="Disordered" evidence="2">
    <location>
        <begin position="1"/>
        <end position="26"/>
    </location>
</feature>
<feature type="compositionally biased region" description="Low complexity" evidence="2">
    <location>
        <begin position="613"/>
        <end position="629"/>
    </location>
</feature>
<feature type="compositionally biased region" description="Polar residues" evidence="2">
    <location>
        <begin position="1289"/>
        <end position="1299"/>
    </location>
</feature>
<dbReference type="CDD" id="cd06767">
    <property type="entry name" value="PDZ3_DLG5-like"/>
    <property type="match status" value="1"/>
</dbReference>
<dbReference type="InterPro" id="IPR036028">
    <property type="entry name" value="SH3-like_dom_sf"/>
</dbReference>
<dbReference type="Pfam" id="PF00595">
    <property type="entry name" value="PDZ"/>
    <property type="match status" value="4"/>
</dbReference>
<dbReference type="PANTHER" id="PTHR46360:SF1">
    <property type="entry name" value="DISKS LARGE HOMOLOG 5"/>
    <property type="match status" value="1"/>
</dbReference>
<dbReference type="InterPro" id="IPR053004">
    <property type="entry name" value="MAGUK_Signaling_Regulators"/>
</dbReference>
<name>A0AAN7ZJY9_9COLE</name>
<dbReference type="Gene3D" id="3.40.50.300">
    <property type="entry name" value="P-loop containing nucleotide triphosphate hydrolases"/>
    <property type="match status" value="1"/>
</dbReference>
<evidence type="ECO:0008006" key="7">
    <source>
        <dbReference type="Google" id="ProtNLM"/>
    </source>
</evidence>
<organism evidence="5 6">
    <name type="scientific">Pyrocoelia pectoralis</name>
    <dbReference type="NCBI Taxonomy" id="417401"/>
    <lineage>
        <taxon>Eukaryota</taxon>
        <taxon>Metazoa</taxon>
        <taxon>Ecdysozoa</taxon>
        <taxon>Arthropoda</taxon>
        <taxon>Hexapoda</taxon>
        <taxon>Insecta</taxon>
        <taxon>Pterygota</taxon>
        <taxon>Neoptera</taxon>
        <taxon>Endopterygota</taxon>
        <taxon>Coleoptera</taxon>
        <taxon>Polyphaga</taxon>
        <taxon>Elateriformia</taxon>
        <taxon>Elateroidea</taxon>
        <taxon>Lampyridae</taxon>
        <taxon>Lampyrinae</taxon>
        <taxon>Pyrocoelia</taxon>
    </lineage>
</organism>
<dbReference type="InterPro" id="IPR035537">
    <property type="entry name" value="DLG5_SH3"/>
</dbReference>
<dbReference type="Gene3D" id="2.30.30.40">
    <property type="entry name" value="SH3 Domains"/>
    <property type="match status" value="1"/>
</dbReference>
<proteinExistence type="predicted"/>
<feature type="coiled-coil region" evidence="1">
    <location>
        <begin position="377"/>
        <end position="488"/>
    </location>
</feature>
<keyword evidence="1" id="KW-0175">Coiled coil</keyword>
<feature type="region of interest" description="Disordered" evidence="2">
    <location>
        <begin position="839"/>
        <end position="865"/>
    </location>
</feature>
<feature type="domain" description="Guanylate kinase-like" evidence="3">
    <location>
        <begin position="1635"/>
        <end position="1766"/>
    </location>
</feature>
<dbReference type="PROSITE" id="PS50052">
    <property type="entry name" value="GUANYLATE_KINASE_2"/>
    <property type="match status" value="1"/>
</dbReference>
<dbReference type="InterPro" id="IPR027417">
    <property type="entry name" value="P-loop_NTPase"/>
</dbReference>
<dbReference type="Gene3D" id="2.30.42.10">
    <property type="match status" value="4"/>
</dbReference>
<dbReference type="SMART" id="SM00072">
    <property type="entry name" value="GuKc"/>
    <property type="match status" value="1"/>
</dbReference>
<dbReference type="GO" id="GO:0035331">
    <property type="term" value="P:negative regulation of hippo signaling"/>
    <property type="evidence" value="ECO:0007669"/>
    <property type="project" value="TreeGrafter"/>
</dbReference>
<evidence type="ECO:0000259" key="3">
    <source>
        <dbReference type="PROSITE" id="PS50052"/>
    </source>
</evidence>
<evidence type="ECO:0000256" key="2">
    <source>
        <dbReference type="SAM" id="MobiDB-lite"/>
    </source>
</evidence>
<feature type="region of interest" description="Disordered" evidence="2">
    <location>
        <begin position="1285"/>
        <end position="1360"/>
    </location>
</feature>
<feature type="domain" description="PDZ" evidence="4">
    <location>
        <begin position="521"/>
        <end position="608"/>
    </location>
</feature>
<dbReference type="Pfam" id="PF00625">
    <property type="entry name" value="Guanylate_kin"/>
    <property type="match status" value="1"/>
</dbReference>
<sequence length="1778" mass="202373">MASSADAGGSNGTLTRNYSLNSGSPRDYETLKQQYDKASNELSTLRRRCDHALKELEYFRNQHRAAMNQLEVSSQDSATLRTKYGDVLSENQRLEQDIQSLRTELSELHRQQEVLVAENGNSESLYMLARRNEVVRDDYDALRKRYDDLLASHSQAITKLELAQDESNRLNKQCEEVNQERNNAMREVVNVRQQIALVHGKYDKTARDCIKYREAFQKVQQQYEEAVKEVNQTMAFRMKANKEVKRLTDERNAAMAEYNLIMSERDTVHKEMEKLSDDLTQSFKKTKLLEADNKELLEEKKQLNYQMETLRREIASALHDRDKALKECNDLREKFGEYNASKDDNHDLLKSRLDNITFLGENATRKEIQADSRSLSQRQRLDNLDQANQELESLRKNLDKAQTELSEAIQEAEVSKGRRDWAFSERDKIVLERESIRTLCDNMRKERDRAVSELAEALRESDAIKKQRNELVKEVKILKEALEVHMEKEAHFNQFRGLEHNNSRDSAIDSDMQEWETEILEMDLSGLSNDIDLGIELVGGREDPHYPNDSGIYVVSVLKGSVADGKLRINDCIARVNNLDCTSVSKRMVIETLRSSLPIAHMVIRRRRSPAWSSQNSRSSQNVVRSPPSFQNNSRVARWIYTARLAAGCHGLTLESGVYIGKISDGSLAAKDNSLVVGDRVLSINNKSMDRLESLHEAMSILNDNRTDIITITTLKTSYLDPECTTNVFMPAQRYKKENRSSQTDDQDFMRSELDRRYLTADYRVSKSGSQEKNSGAWLREKLDMVRGRRHSKDRTRSDEKKKYRNSSPNPLDLSANTFEQEQAIAELDLVIDSYHGDNNNTAKRNKRHSKEMSVQEKNGGTWPKARTTNVLQNATGTIVERTKERPPLSLLLTSEHRNENYCFSNNSNRNSTPIPLSVAQNLNRHTVYKSMDNSSQFPKSFSTVNDSFEKLRNNKMSEFETSRDPNNRLSINSDNSLDFPVSKPVLINDEYLNFYRKNKTGAMKYVSDSERDNHDIPISSVPTSHTRIHSQLFGPQPRIPFPFHPHPHPHSNPSPLNFPSSHSRESFCFEPPYSTFHSHSPSVDANYPKKPIMGMNSIPPHSHVPYRDSDMIPVNYTQGYEGGTFPRKKENPRFRIPSNPSVTSKNSAGKVSTGSIEHTSERGSPMPIFQVEVLSPGNRDKRNSVPDYCWPQKPLPGELRRVHIDKSNEPLGIQINCPESGGIFVSTVNDNSLASRVGLQIGDQLLEVCGINMRNATYNLAANVLRQCGNSITMLVQYSPDKYHELQDSGSCTGSSSNDDGDGEPTPCNSPKGVRKSHQNSRNIPLTALTNQNTLSRKSQPPPNSQRQNNNTSRNEDEPRYLYIETLKTSNLGISLVGGNAVGIFIHSVQPDSLAYHAGLRTGDQILEYNGSDLRQATAEEAAYELAKPADKVTVLAHYRIDRYNEVKDKPGDSLYIRCLFDRSGSELTDSLQLCFNKDDVLYVDNTMFNGVPGHWRAWKLDNEGHRQQCGIIPSKYKVEEELLLKRSTGDLETRGSTSARRSFFRRKKHQRSGSRDSKELASFCNVSSGWYSDNGTLHEDLSLCSYQRVEKLDFPEFRPVLVLGPLAECVVDKLVTDFPDKFQKVIHEARHCSQAALDQELADNLIVDYRRKGNYFECTTVSAIRSVCTSQLHCMLDISVSSVEKLHRHQICPIVLLIKFKSTKQIKEVKDTRYPLDKLSGKAAKEMYEHGLKLEVEYRHQITAVIPAGVNIAYMCTQVKAAIDAEHNKSQWVHIS</sequence>
<dbReference type="GO" id="GO:0005886">
    <property type="term" value="C:plasma membrane"/>
    <property type="evidence" value="ECO:0007669"/>
    <property type="project" value="TreeGrafter"/>
</dbReference>
<evidence type="ECO:0000256" key="1">
    <source>
        <dbReference type="SAM" id="Coils"/>
    </source>
</evidence>
<feature type="region of interest" description="Disordered" evidence="2">
    <location>
        <begin position="610"/>
        <end position="629"/>
    </location>
</feature>
<feature type="domain" description="PDZ" evidence="4">
    <location>
        <begin position="1362"/>
        <end position="1436"/>
    </location>
</feature>
<comment type="caution">
    <text evidence="5">The sequence shown here is derived from an EMBL/GenBank/DDBJ whole genome shotgun (WGS) entry which is preliminary data.</text>
</comment>
<dbReference type="InterPro" id="IPR008145">
    <property type="entry name" value="GK/Ca_channel_bsu"/>
</dbReference>
<dbReference type="InterPro" id="IPR036034">
    <property type="entry name" value="PDZ_sf"/>
</dbReference>
<feature type="compositionally biased region" description="Polar residues" evidence="2">
    <location>
        <begin position="1321"/>
        <end position="1336"/>
    </location>
</feature>
<gene>
    <name evidence="5" type="ORF">RI129_010463</name>
</gene>
<feature type="coiled-coil region" evidence="1">
    <location>
        <begin position="84"/>
        <end position="118"/>
    </location>
</feature>
<feature type="compositionally biased region" description="Polar residues" evidence="2">
    <location>
        <begin position="12"/>
        <end position="24"/>
    </location>
</feature>
<accession>A0AAN7ZJY9</accession>
<feature type="coiled-coil region" evidence="1">
    <location>
        <begin position="28"/>
        <end position="55"/>
    </location>
</feature>
<dbReference type="InterPro" id="IPR008144">
    <property type="entry name" value="Guanylate_kin-like_dom"/>
</dbReference>
<keyword evidence="6" id="KW-1185">Reference proteome</keyword>
<dbReference type="SUPFAM" id="SSF52540">
    <property type="entry name" value="P-loop containing nucleoside triphosphate hydrolases"/>
    <property type="match status" value="1"/>
</dbReference>
<dbReference type="EMBL" id="JAVRBK010000007">
    <property type="protein sequence ID" value="KAK5641916.1"/>
    <property type="molecule type" value="Genomic_DNA"/>
</dbReference>
<dbReference type="SMART" id="SM00228">
    <property type="entry name" value="PDZ"/>
    <property type="match status" value="4"/>
</dbReference>
<evidence type="ECO:0000313" key="5">
    <source>
        <dbReference type="EMBL" id="KAK5641916.1"/>
    </source>
</evidence>
<protein>
    <recommendedName>
        <fullName evidence="7">Disks large homolog 5</fullName>
    </recommendedName>
</protein>
<dbReference type="InterPro" id="IPR001478">
    <property type="entry name" value="PDZ"/>
</dbReference>
<feature type="domain" description="PDZ" evidence="4">
    <location>
        <begin position="1202"/>
        <end position="1281"/>
    </location>
</feature>
<dbReference type="PROSITE" id="PS50106">
    <property type="entry name" value="PDZ"/>
    <property type="match status" value="4"/>
</dbReference>
<feature type="coiled-coil region" evidence="1">
    <location>
        <begin position="153"/>
        <end position="257"/>
    </location>
</feature>
<feature type="compositionally biased region" description="Polar residues" evidence="2">
    <location>
        <begin position="1139"/>
        <end position="1158"/>
    </location>
</feature>